<dbReference type="RefSeq" id="WP_353715052.1">
    <property type="nucleotide sequence ID" value="NZ_CP159307.1"/>
</dbReference>
<feature type="transmembrane region" description="Helical" evidence="1">
    <location>
        <begin position="40"/>
        <end position="60"/>
    </location>
</feature>
<keyword evidence="1" id="KW-1133">Transmembrane helix</keyword>
<accession>A0AAU8GAQ4</accession>
<protein>
    <recommendedName>
        <fullName evidence="2">CD-NTase-associated protein 15 domain-containing protein</fullName>
    </recommendedName>
</protein>
<feature type="transmembrane region" description="Helical" evidence="1">
    <location>
        <begin position="12"/>
        <end position="34"/>
    </location>
</feature>
<evidence type="ECO:0000256" key="1">
    <source>
        <dbReference type="SAM" id="Phobius"/>
    </source>
</evidence>
<keyword evidence="1" id="KW-0812">Transmembrane</keyword>
<proteinExistence type="predicted"/>
<evidence type="ECO:0000313" key="3">
    <source>
        <dbReference type="EMBL" id="XCH33860.1"/>
    </source>
</evidence>
<dbReference type="Pfam" id="PF18153">
    <property type="entry name" value="Cap15_CD_rec"/>
    <property type="match status" value="1"/>
</dbReference>
<keyword evidence="1" id="KW-0472">Membrane</keyword>
<name>A0AAU8GAQ4_9CHLR</name>
<dbReference type="InterPro" id="IPR041208">
    <property type="entry name" value="Cap15"/>
</dbReference>
<organism evidence="3">
    <name type="scientific">Dehalogenimonas sp. 4OHTPN</name>
    <dbReference type="NCBI Taxonomy" id="3166643"/>
    <lineage>
        <taxon>Bacteria</taxon>
        <taxon>Bacillati</taxon>
        <taxon>Chloroflexota</taxon>
        <taxon>Dehalococcoidia</taxon>
        <taxon>Dehalococcoidales</taxon>
        <taxon>Dehalococcoidaceae</taxon>
        <taxon>Dehalogenimonas</taxon>
    </lineage>
</organism>
<evidence type="ECO:0000259" key="2">
    <source>
        <dbReference type="Pfam" id="PF18153"/>
    </source>
</evidence>
<sequence length="196" mass="22231">MHAYSHNHGERVRVILVIAFLSLILVWALHWVLLQTSVSIPWWFGTPSVLGTFAIFQTVFDRSLWKNQLIRHLLSISVPTLQGRWKGKIVSSDSGHSNPIDAYLTIAQTWTQMALSIETSTSISRTRMAAFLPDEPSGLSLVYEYLCEPKPHAMTTMHIHHGTGKLHFSLNQVDLEGSYYTGRDRLTFGSFSFSRI</sequence>
<dbReference type="EMBL" id="CP159307">
    <property type="protein sequence ID" value="XCH33860.1"/>
    <property type="molecule type" value="Genomic_DNA"/>
</dbReference>
<reference evidence="3" key="1">
    <citation type="submission" date="2024-06" db="EMBL/GenBank/DDBJ databases">
        <title>A Novel Isolate, Dehalogenimonas sp. Strain 4OHTPN, Dechlorinates Aromatic 4 Hydroxy chlorothalonil by a Novel Reductive Dehalogenase.</title>
        <authorList>
            <person name="Liu G."/>
        </authorList>
    </citation>
    <scope>NUCLEOTIDE SEQUENCE</scope>
    <source>
        <strain evidence="3">4OHTPN</strain>
    </source>
</reference>
<feature type="domain" description="CD-NTase-associated protein 15" evidence="2">
    <location>
        <begin position="77"/>
        <end position="195"/>
    </location>
</feature>
<gene>
    <name evidence="3" type="ORF">ABV300_03010</name>
</gene>
<dbReference type="AlphaFoldDB" id="A0AAU8GAQ4"/>